<evidence type="ECO:0000259" key="1">
    <source>
        <dbReference type="Pfam" id="PF14734"/>
    </source>
</evidence>
<dbReference type="InterPro" id="IPR027824">
    <property type="entry name" value="DUF4469"/>
</dbReference>
<reference evidence="2" key="1">
    <citation type="journal article" date="2018" name="Int. J. Syst. Evol. Microbiol.">
        <title>Carboxylicivirga sediminis sp. nov., isolated from coastal sediment.</title>
        <authorList>
            <person name="Wang F.Q."/>
            <person name="Ren L.H."/>
            <person name="Zou R.J."/>
            <person name="Sun Y.Z."/>
            <person name="Liu X.J."/>
            <person name="Jiang F."/>
            <person name="Liu L.J."/>
        </authorList>
    </citation>
    <scope>NUCLEOTIDE SEQUENCE</scope>
    <source>
        <strain evidence="2">JR1</strain>
    </source>
</reference>
<feature type="domain" description="DUF4469" evidence="1">
    <location>
        <begin position="20"/>
        <end position="69"/>
    </location>
</feature>
<dbReference type="EMBL" id="JAGTAR010000001">
    <property type="protein sequence ID" value="MBR8533932.1"/>
    <property type="molecule type" value="Genomic_DNA"/>
</dbReference>
<gene>
    <name evidence="2" type="ORF">KDU71_00035</name>
</gene>
<sequence length="79" mass="8792">MRIKDCSFVVCLTSSLISTNDGTSTKATQIISNKNKELILMVPALAHGNYELQVVRQVSRGSLLKEPREEQLETTLTIE</sequence>
<organism evidence="2 3">
    <name type="scientific">Carboxylicivirga sediminis</name>
    <dbReference type="NCBI Taxonomy" id="2006564"/>
    <lineage>
        <taxon>Bacteria</taxon>
        <taxon>Pseudomonadati</taxon>
        <taxon>Bacteroidota</taxon>
        <taxon>Bacteroidia</taxon>
        <taxon>Marinilabiliales</taxon>
        <taxon>Marinilabiliaceae</taxon>
        <taxon>Carboxylicivirga</taxon>
    </lineage>
</organism>
<comment type="caution">
    <text evidence="2">The sequence shown here is derived from an EMBL/GenBank/DDBJ whole genome shotgun (WGS) entry which is preliminary data.</text>
</comment>
<dbReference type="RefSeq" id="WP_212187842.1">
    <property type="nucleotide sequence ID" value="NZ_JAGTAR010000001.1"/>
</dbReference>
<dbReference type="AlphaFoldDB" id="A0A941EZA8"/>
<dbReference type="Gene3D" id="2.70.50.70">
    <property type="match status" value="1"/>
</dbReference>
<dbReference type="Proteomes" id="UP000679220">
    <property type="component" value="Unassembled WGS sequence"/>
</dbReference>
<name>A0A941EZA8_9BACT</name>
<proteinExistence type="predicted"/>
<evidence type="ECO:0000313" key="2">
    <source>
        <dbReference type="EMBL" id="MBR8533932.1"/>
    </source>
</evidence>
<dbReference type="Pfam" id="PF14734">
    <property type="entry name" value="DUF4469"/>
    <property type="match status" value="1"/>
</dbReference>
<keyword evidence="3" id="KW-1185">Reference proteome</keyword>
<evidence type="ECO:0000313" key="3">
    <source>
        <dbReference type="Proteomes" id="UP000679220"/>
    </source>
</evidence>
<protein>
    <submittedName>
        <fullName evidence="2">DUF4469 domain-containing protein</fullName>
    </submittedName>
</protein>
<accession>A0A941EZA8</accession>
<reference evidence="2" key="2">
    <citation type="submission" date="2021-04" db="EMBL/GenBank/DDBJ databases">
        <authorList>
            <person name="Zhang T."/>
            <person name="Zhang Y."/>
            <person name="Lu D."/>
            <person name="Zuo D."/>
            <person name="Du Z."/>
        </authorList>
    </citation>
    <scope>NUCLEOTIDE SEQUENCE</scope>
    <source>
        <strain evidence="2">JR1</strain>
    </source>
</reference>